<name>A0A6A7G9U1_9CRUS</name>
<evidence type="ECO:0000256" key="1">
    <source>
        <dbReference type="ARBA" id="ARBA00000024"/>
    </source>
</evidence>
<dbReference type="UniPathway" id="UPA00031">
    <property type="reaction ID" value="UER00007"/>
</dbReference>
<dbReference type="InterPro" id="IPR008179">
    <property type="entry name" value="HisE"/>
</dbReference>
<dbReference type="Pfam" id="PF01503">
    <property type="entry name" value="PRA-PH"/>
    <property type="match status" value="1"/>
</dbReference>
<dbReference type="FunFam" id="3.10.20.810:FF:000002">
    <property type="entry name" value="Histidine biosynthesis trifunctional protein"/>
    <property type="match status" value="1"/>
</dbReference>
<evidence type="ECO:0000256" key="5">
    <source>
        <dbReference type="ARBA" id="ARBA00022605"/>
    </source>
</evidence>
<dbReference type="Pfam" id="PF01502">
    <property type="entry name" value="PRA-CH"/>
    <property type="match status" value="1"/>
</dbReference>
<evidence type="ECO:0000256" key="10">
    <source>
        <dbReference type="ARBA" id="ARBA00023268"/>
    </source>
</evidence>
<evidence type="ECO:0000256" key="4">
    <source>
        <dbReference type="ARBA" id="ARBA00005204"/>
    </source>
</evidence>
<dbReference type="GO" id="GO:0004635">
    <property type="term" value="F:phosphoribosyl-AMP cyclohydrolase activity"/>
    <property type="evidence" value="ECO:0007669"/>
    <property type="project" value="UniProtKB-EC"/>
</dbReference>
<sequence>MSLIVPAIIVSTADIRATTAQCGLFSELAVKVRSASPKDFTEAVLSSASPSCSIRIFAQLITSYDEMCDVLNRGISKFILEENSSFLGGENQLPKDRVVLQMKELSSDTTKTQLEAIIRSNSEAATEFLFPIPEHLSKETSFGADVIPMFSALKQSLKDLNISLTLDFGVNGRPNDADIAKLCRNGIRLQLNAQIDGLIGRAIVASLECKRIDGLYPTVVSDEQGICLGLVYSNAESIRKAIQEQKGIYFSRSRQSLWEKGLTSGSTQQLLRVDVDCDRDTLKFTVDQTGSGFCHIPSQRTCFGPDSGLGKLFRTLEDRKLNPVKKSYSNRLFNDELLLAAKLREEADELIEAKSPEHIAAEAADVFYFAAVICARSGVKLADIEAQLDRRTRRITRRKGDAKPKYINQSEENIASNGNLTEIPK</sequence>
<dbReference type="AlphaFoldDB" id="A0A6A7G9U1"/>
<organism evidence="12">
    <name type="scientific">Hirondellea gigas</name>
    <dbReference type="NCBI Taxonomy" id="1518452"/>
    <lineage>
        <taxon>Eukaryota</taxon>
        <taxon>Metazoa</taxon>
        <taxon>Ecdysozoa</taxon>
        <taxon>Arthropoda</taxon>
        <taxon>Crustacea</taxon>
        <taxon>Multicrustacea</taxon>
        <taxon>Malacostraca</taxon>
        <taxon>Eumalacostraca</taxon>
        <taxon>Peracarida</taxon>
        <taxon>Amphipoda</taxon>
        <taxon>Amphilochidea</taxon>
        <taxon>Lysianassida</taxon>
        <taxon>Lysianassidira</taxon>
        <taxon>Lysianassoidea</taxon>
        <taxon>Lysianassidae</taxon>
        <taxon>Hirondellea</taxon>
    </lineage>
</organism>
<dbReference type="GO" id="GO:0000105">
    <property type="term" value="P:L-histidine biosynthetic process"/>
    <property type="evidence" value="ECO:0007669"/>
    <property type="project" value="UniProtKB-UniPathway"/>
</dbReference>
<dbReference type="GO" id="GO:0005524">
    <property type="term" value="F:ATP binding"/>
    <property type="evidence" value="ECO:0007669"/>
    <property type="project" value="UniProtKB-KW"/>
</dbReference>
<dbReference type="CDD" id="cd11546">
    <property type="entry name" value="NTP-PPase_His4"/>
    <property type="match status" value="1"/>
</dbReference>
<dbReference type="Gene3D" id="3.10.20.810">
    <property type="entry name" value="Phosphoribosyl-AMP cyclohydrolase"/>
    <property type="match status" value="1"/>
</dbReference>
<dbReference type="InterPro" id="IPR038019">
    <property type="entry name" value="PRib_AMP_CycHydrolase_sf"/>
</dbReference>
<accession>A0A6A7G9U1</accession>
<keyword evidence="7" id="KW-0378">Hydrolase</keyword>
<evidence type="ECO:0000313" key="12">
    <source>
        <dbReference type="EMBL" id="LAC27441.1"/>
    </source>
</evidence>
<evidence type="ECO:0000256" key="3">
    <source>
        <dbReference type="ARBA" id="ARBA00005169"/>
    </source>
</evidence>
<keyword evidence="5" id="KW-0028">Amino-acid biosynthesis</keyword>
<keyword evidence="8" id="KW-0067">ATP-binding</keyword>
<evidence type="ECO:0000256" key="2">
    <source>
        <dbReference type="ARBA" id="ARBA00001460"/>
    </source>
</evidence>
<comment type="catalytic activity">
    <reaction evidence="1">
        <text>1-(5-phospho-beta-D-ribosyl)-5'-AMP + H2O = 1-(5-phospho-beta-D-ribosyl)-5-[(5-phospho-beta-D-ribosylamino)methylideneamino]imidazole-4-carboxamide</text>
        <dbReference type="Rhea" id="RHEA:20049"/>
        <dbReference type="ChEBI" id="CHEBI:15377"/>
        <dbReference type="ChEBI" id="CHEBI:58435"/>
        <dbReference type="ChEBI" id="CHEBI:59457"/>
        <dbReference type="EC" id="3.5.4.19"/>
    </reaction>
</comment>
<dbReference type="NCBIfam" id="TIGR03188">
    <property type="entry name" value="histidine_hisI"/>
    <property type="match status" value="1"/>
</dbReference>
<comment type="catalytic activity">
    <reaction evidence="2">
        <text>1-(5-phospho-beta-D-ribosyl)-ATP + H2O = 1-(5-phospho-beta-D-ribosyl)-5'-AMP + diphosphate + H(+)</text>
        <dbReference type="Rhea" id="RHEA:22828"/>
        <dbReference type="ChEBI" id="CHEBI:15377"/>
        <dbReference type="ChEBI" id="CHEBI:15378"/>
        <dbReference type="ChEBI" id="CHEBI:33019"/>
        <dbReference type="ChEBI" id="CHEBI:59457"/>
        <dbReference type="ChEBI" id="CHEBI:73183"/>
        <dbReference type="EC" id="3.6.1.31"/>
    </reaction>
</comment>
<dbReference type="InterPro" id="IPR002496">
    <property type="entry name" value="PRib_AMP_CycHydrolase_dom"/>
</dbReference>
<keyword evidence="6" id="KW-0547">Nucleotide-binding</keyword>
<dbReference type="SUPFAM" id="SSF101386">
    <property type="entry name" value="all-alpha NTP pyrophosphatases"/>
    <property type="match status" value="1"/>
</dbReference>
<dbReference type="SUPFAM" id="SSF141734">
    <property type="entry name" value="HisI-like"/>
    <property type="match status" value="1"/>
</dbReference>
<keyword evidence="10" id="KW-0511">Multifunctional enzyme</keyword>
<dbReference type="Gene3D" id="1.10.287.1080">
    <property type="entry name" value="MazG-like"/>
    <property type="match status" value="1"/>
</dbReference>
<dbReference type="InterPro" id="IPR021130">
    <property type="entry name" value="PRib-ATP_PPHydrolase-like"/>
</dbReference>
<reference evidence="12" key="1">
    <citation type="submission" date="2017-11" db="EMBL/GenBank/DDBJ databases">
        <title>The sensing device of the deep-sea amphipod.</title>
        <authorList>
            <person name="Kobayashi H."/>
            <person name="Nagahama T."/>
            <person name="Arai W."/>
            <person name="Sasagawa Y."/>
            <person name="Umeda M."/>
            <person name="Hayashi T."/>
            <person name="Nikaido I."/>
            <person name="Watanabe H."/>
            <person name="Oguri K."/>
            <person name="Kitazato H."/>
            <person name="Fujioka K."/>
            <person name="Kido Y."/>
            <person name="Takami H."/>
        </authorList>
    </citation>
    <scope>NUCLEOTIDE SEQUENCE</scope>
    <source>
        <tissue evidence="12">Whole body</tissue>
    </source>
</reference>
<evidence type="ECO:0000256" key="8">
    <source>
        <dbReference type="ARBA" id="ARBA00022840"/>
    </source>
</evidence>
<protein>
    <submittedName>
        <fullName evidence="12">Histidinol dehydrogenase-domain-containing protein</fullName>
    </submittedName>
</protein>
<evidence type="ECO:0000259" key="11">
    <source>
        <dbReference type="Pfam" id="PF01502"/>
    </source>
</evidence>
<dbReference type="GO" id="GO:0004636">
    <property type="term" value="F:phosphoribosyl-ATP diphosphatase activity"/>
    <property type="evidence" value="ECO:0007669"/>
    <property type="project" value="UniProtKB-EC"/>
</dbReference>
<evidence type="ECO:0000256" key="9">
    <source>
        <dbReference type="ARBA" id="ARBA00023102"/>
    </source>
</evidence>
<proteinExistence type="evidence at transcript level"/>
<comment type="pathway">
    <text evidence="4">Amino-acid biosynthesis; L-histidine biosynthesis; L-histidine from 5-phospho-alpha-D-ribose 1-diphosphate: step 2/9.</text>
</comment>
<dbReference type="EMBL" id="IACT01008329">
    <property type="protein sequence ID" value="LAC27441.1"/>
    <property type="molecule type" value="mRNA"/>
</dbReference>
<dbReference type="PANTHER" id="PTHR42945">
    <property type="entry name" value="HISTIDINE BIOSYNTHESIS BIFUNCTIONAL PROTEIN"/>
    <property type="match status" value="1"/>
</dbReference>
<evidence type="ECO:0000256" key="7">
    <source>
        <dbReference type="ARBA" id="ARBA00022801"/>
    </source>
</evidence>
<comment type="pathway">
    <text evidence="3">Amino-acid biosynthesis; L-histidine biosynthesis; L-histidine from 5-phospho-alpha-D-ribose 1-diphosphate: step 3/9.</text>
</comment>
<feature type="domain" description="Phosphoribosyl-AMP cyclohydrolase" evidence="11">
    <location>
        <begin position="230"/>
        <end position="303"/>
    </location>
</feature>
<dbReference type="PANTHER" id="PTHR42945:SF1">
    <property type="entry name" value="HISTIDINE BIOSYNTHESIS BIFUNCTIONAL PROTEIN HIS7"/>
    <property type="match status" value="1"/>
</dbReference>
<keyword evidence="9" id="KW-0368">Histidine biosynthesis</keyword>
<evidence type="ECO:0000256" key="6">
    <source>
        <dbReference type="ARBA" id="ARBA00022741"/>
    </source>
</evidence>